<feature type="chain" id="PRO_5035196237" description="DUF1214 domain-containing protein" evidence="2">
    <location>
        <begin position="28"/>
        <end position="249"/>
    </location>
</feature>
<name>A0A8J5XIT1_DIALT</name>
<feature type="signal peptide" evidence="2">
    <location>
        <begin position="1"/>
        <end position="27"/>
    </location>
</feature>
<dbReference type="AlphaFoldDB" id="A0A8J5XIT1"/>
<gene>
    <name evidence="3" type="ORF">KFE25_002605</name>
</gene>
<evidence type="ECO:0000256" key="1">
    <source>
        <dbReference type="SAM" id="MobiDB-lite"/>
    </source>
</evidence>
<evidence type="ECO:0008006" key="5">
    <source>
        <dbReference type="Google" id="ProtNLM"/>
    </source>
</evidence>
<keyword evidence="4" id="KW-1185">Reference proteome</keyword>
<proteinExistence type="predicted"/>
<evidence type="ECO:0000313" key="4">
    <source>
        <dbReference type="Proteomes" id="UP000751190"/>
    </source>
</evidence>
<accession>A0A8J5XIT1</accession>
<dbReference type="EMBL" id="JAGTXO010000010">
    <property type="protein sequence ID" value="KAG8465298.1"/>
    <property type="molecule type" value="Genomic_DNA"/>
</dbReference>
<comment type="caution">
    <text evidence="3">The sequence shown here is derived from an EMBL/GenBank/DDBJ whole genome shotgun (WGS) entry which is preliminary data.</text>
</comment>
<keyword evidence="2" id="KW-0732">Signal</keyword>
<dbReference type="Proteomes" id="UP000751190">
    <property type="component" value="Unassembled WGS sequence"/>
</dbReference>
<evidence type="ECO:0000256" key="2">
    <source>
        <dbReference type="SAM" id="SignalP"/>
    </source>
</evidence>
<reference evidence="3" key="1">
    <citation type="submission" date="2021-05" db="EMBL/GenBank/DDBJ databases">
        <title>The genome of the haptophyte Pavlova lutheri (Diacronema luteri, Pavlovales) - a model for lipid biosynthesis in eukaryotic algae.</title>
        <authorList>
            <person name="Hulatt C.J."/>
            <person name="Posewitz M.C."/>
        </authorList>
    </citation>
    <scope>NUCLEOTIDE SEQUENCE</scope>
    <source>
        <strain evidence="3">NIVA-4/92</strain>
    </source>
</reference>
<evidence type="ECO:0000313" key="3">
    <source>
        <dbReference type="EMBL" id="KAG8465298.1"/>
    </source>
</evidence>
<sequence length="249" mass="26936">MRAFAFAFAALAVASALVLFITVGGRARPDLELADALEKSAPAAPAYQQPFDGPTPPEVQAFAGTYWIVPQETLLAYTLSAGADPVPTTDQTIWYISAANQRYLQGWLWAFTSQLPSVGYLANPMQLFASLRPDGTAAFTFYSRTSSSNGYGAWDGEKARFVMQITATDGSLAHWSYMVKQTNLTEALPGISWSITDVLAAYPIPVTSSSHVGGARARSRHAIHRHGELSGVQSQRKRHHPSPATPHTL</sequence>
<feature type="region of interest" description="Disordered" evidence="1">
    <location>
        <begin position="227"/>
        <end position="249"/>
    </location>
</feature>
<organism evidence="3 4">
    <name type="scientific">Diacronema lutheri</name>
    <name type="common">Unicellular marine alga</name>
    <name type="synonym">Monochrysis lutheri</name>
    <dbReference type="NCBI Taxonomy" id="2081491"/>
    <lineage>
        <taxon>Eukaryota</taxon>
        <taxon>Haptista</taxon>
        <taxon>Haptophyta</taxon>
        <taxon>Pavlovophyceae</taxon>
        <taxon>Pavlovales</taxon>
        <taxon>Pavlovaceae</taxon>
        <taxon>Diacronema</taxon>
    </lineage>
</organism>
<protein>
    <recommendedName>
        <fullName evidence="5">DUF1214 domain-containing protein</fullName>
    </recommendedName>
</protein>